<gene>
    <name evidence="2" type="ORF">M5K25_022222</name>
</gene>
<dbReference type="EMBL" id="JANQDX010000017">
    <property type="protein sequence ID" value="KAL0907786.1"/>
    <property type="molecule type" value="Genomic_DNA"/>
</dbReference>
<sequence length="86" mass="9096">MGKKKRRLKEKSRFLPAKPEEGGGGIDNGLPSSATGNLEEITKLFPCLFDQPSASLVPNIADSTELVDLSLKIGVLLSRGQASSGQ</sequence>
<organism evidence="2 3">
    <name type="scientific">Dendrobium thyrsiflorum</name>
    <name type="common">Pinecone-like raceme dendrobium</name>
    <name type="synonym">Orchid</name>
    <dbReference type="NCBI Taxonomy" id="117978"/>
    <lineage>
        <taxon>Eukaryota</taxon>
        <taxon>Viridiplantae</taxon>
        <taxon>Streptophyta</taxon>
        <taxon>Embryophyta</taxon>
        <taxon>Tracheophyta</taxon>
        <taxon>Spermatophyta</taxon>
        <taxon>Magnoliopsida</taxon>
        <taxon>Liliopsida</taxon>
        <taxon>Asparagales</taxon>
        <taxon>Orchidaceae</taxon>
        <taxon>Epidendroideae</taxon>
        <taxon>Malaxideae</taxon>
        <taxon>Dendrobiinae</taxon>
        <taxon>Dendrobium</taxon>
    </lineage>
</organism>
<name>A0ABD0U5V5_DENTH</name>
<feature type="compositionally biased region" description="Basic residues" evidence="1">
    <location>
        <begin position="1"/>
        <end position="10"/>
    </location>
</feature>
<evidence type="ECO:0000256" key="1">
    <source>
        <dbReference type="SAM" id="MobiDB-lite"/>
    </source>
</evidence>
<protein>
    <submittedName>
        <fullName evidence="2">Uncharacterized protein</fullName>
    </submittedName>
</protein>
<reference evidence="2 3" key="1">
    <citation type="journal article" date="2024" name="Plant Biotechnol. J.">
        <title>Dendrobium thyrsiflorum genome and its molecular insights into genes involved in important horticultural traits.</title>
        <authorList>
            <person name="Chen B."/>
            <person name="Wang J.Y."/>
            <person name="Zheng P.J."/>
            <person name="Li K.L."/>
            <person name="Liang Y.M."/>
            <person name="Chen X.F."/>
            <person name="Zhang C."/>
            <person name="Zhao X."/>
            <person name="He X."/>
            <person name="Zhang G.Q."/>
            <person name="Liu Z.J."/>
            <person name="Xu Q."/>
        </authorList>
    </citation>
    <scope>NUCLEOTIDE SEQUENCE [LARGE SCALE GENOMIC DNA]</scope>
    <source>
        <strain evidence="2">GZMU011</strain>
    </source>
</reference>
<dbReference type="Proteomes" id="UP001552299">
    <property type="component" value="Unassembled WGS sequence"/>
</dbReference>
<proteinExistence type="predicted"/>
<accession>A0ABD0U5V5</accession>
<comment type="caution">
    <text evidence="2">The sequence shown here is derived from an EMBL/GenBank/DDBJ whole genome shotgun (WGS) entry which is preliminary data.</text>
</comment>
<dbReference type="AlphaFoldDB" id="A0ABD0U5V5"/>
<feature type="region of interest" description="Disordered" evidence="1">
    <location>
        <begin position="1"/>
        <end position="33"/>
    </location>
</feature>
<keyword evidence="3" id="KW-1185">Reference proteome</keyword>
<evidence type="ECO:0000313" key="2">
    <source>
        <dbReference type="EMBL" id="KAL0907786.1"/>
    </source>
</evidence>
<evidence type="ECO:0000313" key="3">
    <source>
        <dbReference type="Proteomes" id="UP001552299"/>
    </source>
</evidence>